<dbReference type="InterPro" id="IPR059179">
    <property type="entry name" value="MLKL-like_MCAfunc"/>
</dbReference>
<comment type="caution">
    <text evidence="1">The sequence shown here is derived from an EMBL/GenBank/DDBJ whole genome shotgun (WGS) entry which is preliminary data.</text>
</comment>
<evidence type="ECO:0000313" key="2">
    <source>
        <dbReference type="Proteomes" id="UP001633002"/>
    </source>
</evidence>
<protein>
    <submittedName>
        <fullName evidence="1">Uncharacterized protein</fullName>
    </submittedName>
</protein>
<dbReference type="Proteomes" id="UP001633002">
    <property type="component" value="Unassembled WGS sequence"/>
</dbReference>
<evidence type="ECO:0000313" key="1">
    <source>
        <dbReference type="EMBL" id="KAL3697317.1"/>
    </source>
</evidence>
<name>A0ABD3I4L0_9MARC</name>
<accession>A0ABD3I4L0</accession>
<keyword evidence="2" id="KW-1185">Reference proteome</keyword>
<dbReference type="AlphaFoldDB" id="A0ABD3I4L0"/>
<organism evidence="1 2">
    <name type="scientific">Riccia sorocarpa</name>
    <dbReference type="NCBI Taxonomy" id="122646"/>
    <lineage>
        <taxon>Eukaryota</taxon>
        <taxon>Viridiplantae</taxon>
        <taxon>Streptophyta</taxon>
        <taxon>Embryophyta</taxon>
        <taxon>Marchantiophyta</taxon>
        <taxon>Marchantiopsida</taxon>
        <taxon>Marchantiidae</taxon>
        <taxon>Marchantiales</taxon>
        <taxon>Ricciaceae</taxon>
        <taxon>Riccia</taxon>
    </lineage>
</organism>
<proteinExistence type="predicted"/>
<dbReference type="CDD" id="cd21037">
    <property type="entry name" value="MLKL_NTD"/>
    <property type="match status" value="1"/>
</dbReference>
<gene>
    <name evidence="1" type="ORF">R1sor_011393</name>
</gene>
<dbReference type="EMBL" id="JBJQOH010000002">
    <property type="protein sequence ID" value="KAL3697317.1"/>
    <property type="molecule type" value="Genomic_DNA"/>
</dbReference>
<sequence>MAEAIALQVISTLVDRLITYLYRLKADKNHNTKLVEEIGNFTESLKTNLRLLSTKLPRSISTQALESLAWELENANKFMEECLSQGTFKAFWNASETRERLESLRKKLGSAFQMAFFITSLDVGIDAHHNMADF</sequence>
<reference evidence="1 2" key="1">
    <citation type="submission" date="2024-09" db="EMBL/GenBank/DDBJ databases">
        <title>Chromosome-scale assembly of Riccia sorocarpa.</title>
        <authorList>
            <person name="Paukszto L."/>
        </authorList>
    </citation>
    <scope>NUCLEOTIDE SEQUENCE [LARGE SCALE GENOMIC DNA]</scope>
    <source>
        <strain evidence="1">LP-2024</strain>
        <tissue evidence="1">Aerial parts of the thallus</tissue>
    </source>
</reference>
<dbReference type="InterPro" id="IPR036537">
    <property type="entry name" value="Adaptor_Cbl_N_dom_sf"/>
</dbReference>
<dbReference type="Gene3D" id="1.20.930.20">
    <property type="entry name" value="Adaptor protein Cbl, N-terminal domain"/>
    <property type="match status" value="1"/>
</dbReference>